<dbReference type="STRING" id="3885.V7BF77"/>
<name>V7BF77_PHAVU</name>
<feature type="compositionally biased region" description="Polar residues" evidence="1">
    <location>
        <begin position="179"/>
        <end position="188"/>
    </location>
</feature>
<feature type="compositionally biased region" description="Acidic residues" evidence="1">
    <location>
        <begin position="226"/>
        <end position="240"/>
    </location>
</feature>
<feature type="region of interest" description="Disordered" evidence="1">
    <location>
        <begin position="221"/>
        <end position="248"/>
    </location>
</feature>
<dbReference type="eggNOG" id="ENOG502R1YH">
    <property type="taxonomic scope" value="Eukaryota"/>
</dbReference>
<dbReference type="PANTHER" id="PTHR34121:SF5">
    <property type="entry name" value="CENTROSOMAL PROTEIN OF 135 KDA-LIKE PROTEIN"/>
    <property type="match status" value="1"/>
</dbReference>
<proteinExistence type="predicted"/>
<feature type="region of interest" description="Disordered" evidence="1">
    <location>
        <begin position="171"/>
        <end position="206"/>
    </location>
</feature>
<evidence type="ECO:0000313" key="3">
    <source>
        <dbReference type="Proteomes" id="UP000000226"/>
    </source>
</evidence>
<evidence type="ECO:0000313" key="2">
    <source>
        <dbReference type="EMBL" id="ESW16482.1"/>
    </source>
</evidence>
<dbReference type="OMA" id="WIGFLEN"/>
<accession>V7BF77</accession>
<dbReference type="PANTHER" id="PTHR34121">
    <property type="entry name" value="MYOSIN-11"/>
    <property type="match status" value="1"/>
</dbReference>
<evidence type="ECO:0000256" key="1">
    <source>
        <dbReference type="SAM" id="MobiDB-lite"/>
    </source>
</evidence>
<dbReference type="Gramene" id="ESW16482">
    <property type="protein sequence ID" value="ESW16482"/>
    <property type="gene ID" value="PHAVU_007G160300g"/>
</dbReference>
<keyword evidence="3" id="KW-1185">Reference proteome</keyword>
<dbReference type="AlphaFoldDB" id="V7BF77"/>
<dbReference type="EMBL" id="CM002294">
    <property type="protein sequence ID" value="ESW16482.1"/>
    <property type="molecule type" value="Genomic_DNA"/>
</dbReference>
<dbReference type="OrthoDB" id="2019255at2759"/>
<reference evidence="3" key="1">
    <citation type="journal article" date="2014" name="Nat. Genet.">
        <title>A reference genome for common bean and genome-wide analysis of dual domestications.</title>
        <authorList>
            <person name="Schmutz J."/>
            <person name="McClean P.E."/>
            <person name="Mamidi S."/>
            <person name="Wu G.A."/>
            <person name="Cannon S.B."/>
            <person name="Grimwood J."/>
            <person name="Jenkins J."/>
            <person name="Shu S."/>
            <person name="Song Q."/>
            <person name="Chavarro C."/>
            <person name="Torres-Torres M."/>
            <person name="Geffroy V."/>
            <person name="Moghaddam S.M."/>
            <person name="Gao D."/>
            <person name="Abernathy B."/>
            <person name="Barry K."/>
            <person name="Blair M."/>
            <person name="Brick M.A."/>
            <person name="Chovatia M."/>
            <person name="Gepts P."/>
            <person name="Goodstein D.M."/>
            <person name="Gonzales M."/>
            <person name="Hellsten U."/>
            <person name="Hyten D.L."/>
            <person name="Jia G."/>
            <person name="Kelly J.D."/>
            <person name="Kudrna D."/>
            <person name="Lee R."/>
            <person name="Richard M.M."/>
            <person name="Miklas P.N."/>
            <person name="Osorno J.M."/>
            <person name="Rodrigues J."/>
            <person name="Thareau V."/>
            <person name="Urrea C.A."/>
            <person name="Wang M."/>
            <person name="Yu Y."/>
            <person name="Zhang M."/>
            <person name="Wing R.A."/>
            <person name="Cregan P.B."/>
            <person name="Rokhsar D.S."/>
            <person name="Jackson S.A."/>
        </authorList>
    </citation>
    <scope>NUCLEOTIDE SEQUENCE [LARGE SCALE GENOMIC DNA]</scope>
    <source>
        <strain evidence="3">cv. G19833</strain>
    </source>
</reference>
<sequence>MVRAIGSYTVEATVVDRWIKFLESTWVFQVSEIKRKDEEVNAELERYGYHFVDLVVPLLHSYKEKLASSVTQIRILVENLRFRPGLPVSSIVDNEGLKLANPRKKLEDEYLDIESKFLATLNIVDTINKQYHIQKEGIFRKDSDKVTQLFDAIEKIKDEFESIERPKMELEIPTERSETPSSQIVSRTPSPPSAKKHKQDVVRKNSFSIMPGRSEIEIELDKLSEDDSAEEISEWEFDDLDKDRHTRS</sequence>
<organism evidence="2 3">
    <name type="scientific">Phaseolus vulgaris</name>
    <name type="common">Kidney bean</name>
    <name type="synonym">French bean</name>
    <dbReference type="NCBI Taxonomy" id="3885"/>
    <lineage>
        <taxon>Eukaryota</taxon>
        <taxon>Viridiplantae</taxon>
        <taxon>Streptophyta</taxon>
        <taxon>Embryophyta</taxon>
        <taxon>Tracheophyta</taxon>
        <taxon>Spermatophyta</taxon>
        <taxon>Magnoliopsida</taxon>
        <taxon>eudicotyledons</taxon>
        <taxon>Gunneridae</taxon>
        <taxon>Pentapetalae</taxon>
        <taxon>rosids</taxon>
        <taxon>fabids</taxon>
        <taxon>Fabales</taxon>
        <taxon>Fabaceae</taxon>
        <taxon>Papilionoideae</taxon>
        <taxon>50 kb inversion clade</taxon>
        <taxon>NPAAA clade</taxon>
        <taxon>indigoferoid/millettioid clade</taxon>
        <taxon>Phaseoleae</taxon>
        <taxon>Phaseolus</taxon>
    </lineage>
</organism>
<protein>
    <submittedName>
        <fullName evidence="2">Uncharacterized protein</fullName>
    </submittedName>
</protein>
<gene>
    <name evidence="2" type="ORF">PHAVU_007G160300g</name>
</gene>
<dbReference type="Proteomes" id="UP000000226">
    <property type="component" value="Chromosome 7"/>
</dbReference>